<dbReference type="Proteomes" id="UP001407405">
    <property type="component" value="Unassembled WGS sequence"/>
</dbReference>
<dbReference type="NCBIfam" id="NF005679">
    <property type="entry name" value="PRK07475.1"/>
    <property type="match status" value="1"/>
</dbReference>
<proteinExistence type="predicted"/>
<dbReference type="Pfam" id="PF01177">
    <property type="entry name" value="Asp_Glu_race"/>
    <property type="match status" value="1"/>
</dbReference>
<dbReference type="InterPro" id="IPR015942">
    <property type="entry name" value="Asp/Glu/hydantoin_racemase"/>
</dbReference>
<reference evidence="1 2" key="1">
    <citation type="submission" date="2024-04" db="EMBL/GenBank/DDBJ databases">
        <title>Genome sequencing and metabolic network reconstruction of aminoacids and betaine degradation by Anoxynatronum sibiricum.</title>
        <authorList>
            <person name="Detkova E.N."/>
            <person name="Boltjanskaja Y.V."/>
            <person name="Mardanov A.V."/>
            <person name="Kevbrin V."/>
        </authorList>
    </citation>
    <scope>NUCLEOTIDE SEQUENCE [LARGE SCALE GENOMIC DNA]</scope>
    <source>
        <strain evidence="1 2">Z-7981</strain>
    </source>
</reference>
<comment type="caution">
    <text evidence="1">The sequence shown here is derived from an EMBL/GenBank/DDBJ whole genome shotgun (WGS) entry which is preliminary data.</text>
</comment>
<organism evidence="1 2">
    <name type="scientific">Anoxynatronum sibiricum</name>
    <dbReference type="NCBI Taxonomy" id="210623"/>
    <lineage>
        <taxon>Bacteria</taxon>
        <taxon>Bacillati</taxon>
        <taxon>Bacillota</taxon>
        <taxon>Clostridia</taxon>
        <taxon>Eubacteriales</taxon>
        <taxon>Clostridiaceae</taxon>
        <taxon>Anoxynatronum</taxon>
    </lineage>
</organism>
<dbReference type="EMBL" id="JBCITM010000007">
    <property type="protein sequence ID" value="MEN1760569.1"/>
    <property type="molecule type" value="Genomic_DNA"/>
</dbReference>
<protein>
    <submittedName>
        <fullName evidence="1">Aspartate/glutamate racemase family protein</fullName>
    </submittedName>
</protein>
<keyword evidence="2" id="KW-1185">Reference proteome</keyword>
<dbReference type="Gene3D" id="3.40.50.1860">
    <property type="match status" value="1"/>
</dbReference>
<dbReference type="InterPro" id="IPR001920">
    <property type="entry name" value="Asp/Glu_race"/>
</dbReference>
<dbReference type="RefSeq" id="WP_343185889.1">
    <property type="nucleotide sequence ID" value="NZ_JBCITM010000007.1"/>
</dbReference>
<accession>A0ABU9VTS2</accession>
<sequence length="243" mass="26487">MIYRKKPGQVSYGEAIGILLLDSEAPFIPGDVANATTYPFPVRFQRVPGLTVKRILSHDLSALDEVMAAARELKREGVRAITSDCGFMALYQQALREELDLPVFLSSLLQVPFLAHLIPDQHKMGILTVDSNALTPAVLALCGANLGERIRMKGLQQAPAFSSAFIEETGLLDVKRVEEEVAAAAVALVKEDPAVKIILLECSVLPPYAPAVQRAVGLPVFDFVTMIHYVFSAVVREADGRFL</sequence>
<name>A0ABU9VTS2_9CLOT</name>
<gene>
    <name evidence="1" type="ORF">AAIG11_08800</name>
</gene>
<evidence type="ECO:0000313" key="2">
    <source>
        <dbReference type="Proteomes" id="UP001407405"/>
    </source>
</evidence>
<evidence type="ECO:0000313" key="1">
    <source>
        <dbReference type="EMBL" id="MEN1760569.1"/>
    </source>
</evidence>